<keyword evidence="1" id="KW-0472">Membrane</keyword>
<feature type="transmembrane region" description="Helical" evidence="1">
    <location>
        <begin position="70"/>
        <end position="91"/>
    </location>
</feature>
<keyword evidence="1" id="KW-1133">Transmembrane helix</keyword>
<gene>
    <name evidence="2" type="ORF">Theth_0553</name>
</gene>
<evidence type="ECO:0008006" key="4">
    <source>
        <dbReference type="Google" id="ProtNLM"/>
    </source>
</evidence>
<dbReference type="AlphaFoldDB" id="F7YXK1"/>
<dbReference type="EMBL" id="CP002351">
    <property type="protein sequence ID" value="AEH50642.1"/>
    <property type="molecule type" value="Genomic_DNA"/>
</dbReference>
<dbReference type="KEGG" id="tta:Theth_0553"/>
<evidence type="ECO:0000313" key="3">
    <source>
        <dbReference type="Proteomes" id="UP000006804"/>
    </source>
</evidence>
<dbReference type="Pfam" id="PF02325">
    <property type="entry name" value="CCB3_YggT"/>
    <property type="match status" value="1"/>
</dbReference>
<keyword evidence="1" id="KW-0812">Transmembrane</keyword>
<evidence type="ECO:0000256" key="1">
    <source>
        <dbReference type="SAM" id="Phobius"/>
    </source>
</evidence>
<dbReference type="RefSeq" id="WP_013931865.1">
    <property type="nucleotide sequence ID" value="NC_015707.1"/>
</dbReference>
<dbReference type="InterPro" id="IPR003425">
    <property type="entry name" value="CCB3/YggT"/>
</dbReference>
<dbReference type="eggNOG" id="COG0762">
    <property type="taxonomic scope" value="Bacteria"/>
</dbReference>
<dbReference type="OrthoDB" id="47652at2"/>
<protein>
    <recommendedName>
        <fullName evidence="4">YggT family protein</fullName>
    </recommendedName>
</protein>
<reference evidence="2 3" key="1">
    <citation type="submission" date="2010-11" db="EMBL/GenBank/DDBJ databases">
        <title>The complete genome of Thermotoga thermarum DSM 5069.</title>
        <authorList>
            <consortium name="US DOE Joint Genome Institute (JGI-PGF)"/>
            <person name="Lucas S."/>
            <person name="Copeland A."/>
            <person name="Lapidus A."/>
            <person name="Bruce D."/>
            <person name="Goodwin L."/>
            <person name="Pitluck S."/>
            <person name="Kyrpides N."/>
            <person name="Mavromatis K."/>
            <person name="Ivanova N."/>
            <person name="Zeytun A."/>
            <person name="Brettin T."/>
            <person name="Detter J.C."/>
            <person name="Tapia R."/>
            <person name="Han C."/>
            <person name="Land M."/>
            <person name="Hauser L."/>
            <person name="Markowitz V."/>
            <person name="Cheng J.-F."/>
            <person name="Hugenholtz P."/>
            <person name="Woyke T."/>
            <person name="Wu D."/>
            <person name="Spring S."/>
            <person name="Schroeder M."/>
            <person name="Brambilla E."/>
            <person name="Klenk H.-P."/>
            <person name="Eisen J.A."/>
        </authorList>
    </citation>
    <scope>NUCLEOTIDE SEQUENCE [LARGE SCALE GENOMIC DNA]</scope>
    <source>
        <strain evidence="2 3">DSM 5069</strain>
    </source>
</reference>
<dbReference type="STRING" id="688269.Theth_0553"/>
<organism evidence="2 3">
    <name type="scientific">Pseudothermotoga thermarum DSM 5069</name>
    <dbReference type="NCBI Taxonomy" id="688269"/>
    <lineage>
        <taxon>Bacteria</taxon>
        <taxon>Thermotogati</taxon>
        <taxon>Thermotogota</taxon>
        <taxon>Thermotogae</taxon>
        <taxon>Thermotogales</taxon>
        <taxon>Thermotogaceae</taxon>
        <taxon>Pseudothermotoga</taxon>
    </lineage>
</organism>
<dbReference type="HOGENOM" id="CLU_136788_1_0_0"/>
<evidence type="ECO:0000313" key="2">
    <source>
        <dbReference type="EMBL" id="AEH50642.1"/>
    </source>
</evidence>
<name>F7YXK1_9THEM</name>
<dbReference type="Proteomes" id="UP000006804">
    <property type="component" value="Chromosome"/>
</dbReference>
<feature type="transmembrane region" description="Helical" evidence="1">
    <location>
        <begin position="7"/>
        <end position="35"/>
    </location>
</feature>
<dbReference type="PATRIC" id="fig|688269.3.peg.573"/>
<keyword evidence="3" id="KW-1185">Reference proteome</keyword>
<accession>F7YXK1</accession>
<proteinExistence type="predicted"/>
<dbReference type="GO" id="GO:0016020">
    <property type="term" value="C:membrane"/>
    <property type="evidence" value="ECO:0007669"/>
    <property type="project" value="InterPro"/>
</dbReference>
<sequence>MFVIANFLYAVARVLQIFIYVEISAVIISALLSWITPYHYYPFRNFVDALANIVTKPLRKIIPPIGPVDITPMIAIFILSFLDLFLVRTLIDLAVMLR</sequence>